<dbReference type="AlphaFoldDB" id="A0A0R3JR91"/>
<keyword evidence="8" id="KW-0175">Coiled coil</keyword>
<dbReference type="Pfam" id="PF05400">
    <property type="entry name" value="FliT"/>
    <property type="match status" value="1"/>
</dbReference>
<name>A0A0R3JR91_CALMK</name>
<feature type="coiled-coil region" evidence="8">
    <location>
        <begin position="61"/>
        <end position="89"/>
    </location>
</feature>
<comment type="caution">
    <text evidence="9">The sequence shown here is derived from an EMBL/GenBank/DDBJ whole genome shotgun (WGS) entry which is preliminary data.</text>
</comment>
<evidence type="ECO:0000313" key="9">
    <source>
        <dbReference type="EMBL" id="KRQ85984.1"/>
    </source>
</evidence>
<comment type="subcellular location">
    <subcellularLocation>
        <location evidence="1">Cytoplasm</location>
        <location evidence="1">Cytosol</location>
    </subcellularLocation>
</comment>
<proteinExistence type="inferred from homology"/>
<keyword evidence="4" id="KW-0143">Chaperone</keyword>
<dbReference type="Proteomes" id="UP000052015">
    <property type="component" value="Unassembled WGS sequence"/>
</dbReference>
<dbReference type="EMBL" id="LKHP01000018">
    <property type="protein sequence ID" value="KRQ85984.1"/>
    <property type="molecule type" value="Genomic_DNA"/>
</dbReference>
<dbReference type="RefSeq" id="WP_057979497.1">
    <property type="nucleotide sequence ID" value="NZ_LKHP01000018.1"/>
</dbReference>
<protein>
    <recommendedName>
        <fullName evidence="7">Flagellar protein FliT</fullName>
    </recommendedName>
</protein>
<evidence type="ECO:0000256" key="8">
    <source>
        <dbReference type="SAM" id="Coils"/>
    </source>
</evidence>
<sequence>MLEQKLIEFREKTKELIDILQREDFDNLNEIISQRQEIIDSIKAINYSMEEFIKLSIALNLSELDDQLNKLMNAKIEKTRTELKSIKNNRQVAQYYDLERTDSILINKKI</sequence>
<evidence type="ECO:0000313" key="10">
    <source>
        <dbReference type="Proteomes" id="UP000052015"/>
    </source>
</evidence>
<evidence type="ECO:0000256" key="1">
    <source>
        <dbReference type="ARBA" id="ARBA00004514"/>
    </source>
</evidence>
<accession>A0A0R3JR91</accession>
<comment type="similarity">
    <text evidence="6">Belongs to the bacillales FliT family.</text>
</comment>
<evidence type="ECO:0000256" key="5">
    <source>
        <dbReference type="ARBA" id="ARBA00093765"/>
    </source>
</evidence>
<evidence type="ECO:0000256" key="6">
    <source>
        <dbReference type="ARBA" id="ARBA00093785"/>
    </source>
</evidence>
<keyword evidence="2" id="KW-0963">Cytoplasm</keyword>
<dbReference type="STRING" id="908809.ABG79_02212"/>
<comment type="function">
    <text evidence="5">May act as an export chaperone for the filament capping protein FliD.</text>
</comment>
<evidence type="ECO:0000256" key="7">
    <source>
        <dbReference type="ARBA" id="ARBA00093797"/>
    </source>
</evidence>
<reference evidence="9 10" key="1">
    <citation type="submission" date="2015-09" db="EMBL/GenBank/DDBJ databases">
        <title>Draft genome sequence of a Caloramator mitchellensis, a moderate thermophile from the Great Artesian Basin of Australia.</title>
        <authorList>
            <person name="Patel B.K."/>
        </authorList>
    </citation>
    <scope>NUCLEOTIDE SEQUENCE [LARGE SCALE GENOMIC DNA]</scope>
    <source>
        <strain evidence="9 10">VF08</strain>
    </source>
</reference>
<keyword evidence="3" id="KW-1005">Bacterial flagellum biogenesis</keyword>
<keyword evidence="10" id="KW-1185">Reference proteome</keyword>
<organism evidence="9 10">
    <name type="scientific">Caloramator mitchellensis</name>
    <dbReference type="NCBI Taxonomy" id="908809"/>
    <lineage>
        <taxon>Bacteria</taxon>
        <taxon>Bacillati</taxon>
        <taxon>Bacillota</taxon>
        <taxon>Clostridia</taxon>
        <taxon>Eubacteriales</taxon>
        <taxon>Clostridiaceae</taxon>
        <taxon>Caloramator</taxon>
    </lineage>
</organism>
<evidence type="ECO:0000256" key="2">
    <source>
        <dbReference type="ARBA" id="ARBA00022490"/>
    </source>
</evidence>
<evidence type="ECO:0000256" key="4">
    <source>
        <dbReference type="ARBA" id="ARBA00023186"/>
    </source>
</evidence>
<evidence type="ECO:0000256" key="3">
    <source>
        <dbReference type="ARBA" id="ARBA00022795"/>
    </source>
</evidence>
<gene>
    <name evidence="9" type="ORF">ABG79_02212</name>
</gene>
<dbReference type="InterPro" id="IPR008622">
    <property type="entry name" value="FliT"/>
</dbReference>